<sequence length="255" mass="27223">MGKKPSAANPNSGNEELHAAARSGDLKAVQAICSANPLAVNLRDRHSRTPLHLAAWSGHSEVVNYLCKNKADVGAAAMDDMGAIHFAAQKGHLEVVKTLVASGVSVKSSNRKGMTALHYAAQGSNLELVKYLLKKGANKDVKNKAGNTAVDLASSEEIRKILVDYESSSGKVALNGKEKGENAETKISSREEVEGSGSNADLHGDETGEEDKDGILKRKVEEEAKENQTVAKKSKIALNHLLAADDTQEEEEEEE</sequence>
<feature type="region of interest" description="Disordered" evidence="4">
    <location>
        <begin position="175"/>
        <end position="217"/>
    </location>
</feature>
<dbReference type="PANTHER" id="PTHR24171:SF8">
    <property type="entry name" value="BRCA1-ASSOCIATED RING DOMAIN PROTEIN 1"/>
    <property type="match status" value="1"/>
</dbReference>
<dbReference type="InterPro" id="IPR036770">
    <property type="entry name" value="Ankyrin_rpt-contain_sf"/>
</dbReference>
<dbReference type="AlphaFoldDB" id="A0AAW2X4R5"/>
<dbReference type="PROSITE" id="PS50297">
    <property type="entry name" value="ANK_REP_REGION"/>
    <property type="match status" value="3"/>
</dbReference>
<dbReference type="SUPFAM" id="SSF48403">
    <property type="entry name" value="Ankyrin repeat"/>
    <property type="match status" value="1"/>
</dbReference>
<dbReference type="InterPro" id="IPR002110">
    <property type="entry name" value="Ankyrin_rpt"/>
</dbReference>
<evidence type="ECO:0000256" key="2">
    <source>
        <dbReference type="ARBA" id="ARBA00023043"/>
    </source>
</evidence>
<gene>
    <name evidence="5" type="ORF">Slati_1897100</name>
</gene>
<reference evidence="5" key="2">
    <citation type="journal article" date="2024" name="Plant">
        <title>Genomic evolution and insights into agronomic trait innovations of Sesamum species.</title>
        <authorList>
            <person name="Miao H."/>
            <person name="Wang L."/>
            <person name="Qu L."/>
            <person name="Liu H."/>
            <person name="Sun Y."/>
            <person name="Le M."/>
            <person name="Wang Q."/>
            <person name="Wei S."/>
            <person name="Zheng Y."/>
            <person name="Lin W."/>
            <person name="Duan Y."/>
            <person name="Cao H."/>
            <person name="Xiong S."/>
            <person name="Wang X."/>
            <person name="Wei L."/>
            <person name="Li C."/>
            <person name="Ma Q."/>
            <person name="Ju M."/>
            <person name="Zhao R."/>
            <person name="Li G."/>
            <person name="Mu C."/>
            <person name="Tian Q."/>
            <person name="Mei H."/>
            <person name="Zhang T."/>
            <person name="Gao T."/>
            <person name="Zhang H."/>
        </authorList>
    </citation>
    <scope>NUCLEOTIDE SEQUENCE</scope>
    <source>
        <strain evidence="5">KEN1</strain>
    </source>
</reference>
<feature type="repeat" description="ANK" evidence="3">
    <location>
        <begin position="46"/>
        <end position="78"/>
    </location>
</feature>
<organism evidence="5">
    <name type="scientific">Sesamum latifolium</name>
    <dbReference type="NCBI Taxonomy" id="2727402"/>
    <lineage>
        <taxon>Eukaryota</taxon>
        <taxon>Viridiplantae</taxon>
        <taxon>Streptophyta</taxon>
        <taxon>Embryophyta</taxon>
        <taxon>Tracheophyta</taxon>
        <taxon>Spermatophyta</taxon>
        <taxon>Magnoliopsida</taxon>
        <taxon>eudicotyledons</taxon>
        <taxon>Gunneridae</taxon>
        <taxon>Pentapetalae</taxon>
        <taxon>asterids</taxon>
        <taxon>lamiids</taxon>
        <taxon>Lamiales</taxon>
        <taxon>Pedaliaceae</taxon>
        <taxon>Sesamum</taxon>
    </lineage>
</organism>
<dbReference type="GO" id="GO:0085020">
    <property type="term" value="P:protein K6-linked ubiquitination"/>
    <property type="evidence" value="ECO:0007669"/>
    <property type="project" value="TreeGrafter"/>
</dbReference>
<evidence type="ECO:0000313" key="5">
    <source>
        <dbReference type="EMBL" id="KAL0447692.1"/>
    </source>
</evidence>
<evidence type="ECO:0000256" key="1">
    <source>
        <dbReference type="ARBA" id="ARBA00022737"/>
    </source>
</evidence>
<name>A0AAW2X4R5_9LAMI</name>
<feature type="compositionally biased region" description="Basic and acidic residues" evidence="4">
    <location>
        <begin position="176"/>
        <end position="193"/>
    </location>
</feature>
<feature type="repeat" description="ANK" evidence="3">
    <location>
        <begin position="79"/>
        <end position="111"/>
    </location>
</feature>
<protein>
    <submittedName>
        <fullName evidence="5">Uncharacterized protein</fullName>
    </submittedName>
</protein>
<dbReference type="PROSITE" id="PS50088">
    <property type="entry name" value="ANK_REPEAT"/>
    <property type="match status" value="3"/>
</dbReference>
<dbReference type="Gene3D" id="1.25.40.20">
    <property type="entry name" value="Ankyrin repeat-containing domain"/>
    <property type="match status" value="2"/>
</dbReference>
<dbReference type="PANTHER" id="PTHR24171">
    <property type="entry name" value="ANKYRIN REPEAT DOMAIN-CONTAINING PROTEIN 39-RELATED"/>
    <property type="match status" value="1"/>
</dbReference>
<dbReference type="EMBL" id="JACGWN010000006">
    <property type="protein sequence ID" value="KAL0447692.1"/>
    <property type="molecule type" value="Genomic_DNA"/>
</dbReference>
<evidence type="ECO:0000256" key="3">
    <source>
        <dbReference type="PROSITE-ProRule" id="PRU00023"/>
    </source>
</evidence>
<proteinExistence type="predicted"/>
<keyword evidence="1" id="KW-0677">Repeat</keyword>
<evidence type="ECO:0000256" key="4">
    <source>
        <dbReference type="SAM" id="MobiDB-lite"/>
    </source>
</evidence>
<comment type="caution">
    <text evidence="5">The sequence shown here is derived from an EMBL/GenBank/DDBJ whole genome shotgun (WGS) entry which is preliminary data.</text>
</comment>
<dbReference type="PRINTS" id="PR01415">
    <property type="entry name" value="ANKYRIN"/>
</dbReference>
<feature type="repeat" description="ANK" evidence="3">
    <location>
        <begin position="112"/>
        <end position="144"/>
    </location>
</feature>
<keyword evidence="2 3" id="KW-0040">ANK repeat</keyword>
<dbReference type="Pfam" id="PF12796">
    <property type="entry name" value="Ank_2"/>
    <property type="match status" value="2"/>
</dbReference>
<dbReference type="GO" id="GO:0004842">
    <property type="term" value="F:ubiquitin-protein transferase activity"/>
    <property type="evidence" value="ECO:0007669"/>
    <property type="project" value="TreeGrafter"/>
</dbReference>
<reference evidence="5" key="1">
    <citation type="submission" date="2020-06" db="EMBL/GenBank/DDBJ databases">
        <authorList>
            <person name="Li T."/>
            <person name="Hu X."/>
            <person name="Zhang T."/>
            <person name="Song X."/>
            <person name="Zhang H."/>
            <person name="Dai N."/>
            <person name="Sheng W."/>
            <person name="Hou X."/>
            <person name="Wei L."/>
        </authorList>
    </citation>
    <scope>NUCLEOTIDE SEQUENCE</scope>
    <source>
        <strain evidence="5">KEN1</strain>
        <tissue evidence="5">Leaf</tissue>
    </source>
</reference>
<accession>A0AAW2X4R5</accession>
<dbReference type="SMART" id="SM00248">
    <property type="entry name" value="ANK"/>
    <property type="match status" value="4"/>
</dbReference>